<evidence type="ECO:0008006" key="5">
    <source>
        <dbReference type="Google" id="ProtNLM"/>
    </source>
</evidence>
<dbReference type="AlphaFoldDB" id="A0A1G1KZJ0"/>
<keyword evidence="2" id="KW-0732">Signal</keyword>
<organism evidence="3 4">
    <name type="scientific">Candidatus Danuiimicrobium aquiferis</name>
    <dbReference type="NCBI Taxonomy" id="1801832"/>
    <lineage>
        <taxon>Bacteria</taxon>
        <taxon>Pseudomonadati</taxon>
        <taxon>Candidatus Omnitrophota</taxon>
        <taxon>Candidatus Danuiimicrobium</taxon>
    </lineage>
</organism>
<evidence type="ECO:0000313" key="4">
    <source>
        <dbReference type="Proteomes" id="UP000178187"/>
    </source>
</evidence>
<dbReference type="Proteomes" id="UP000178187">
    <property type="component" value="Unassembled WGS sequence"/>
</dbReference>
<evidence type="ECO:0000256" key="1">
    <source>
        <dbReference type="SAM" id="MobiDB-lite"/>
    </source>
</evidence>
<protein>
    <recommendedName>
        <fullName evidence="5">DUF5666 domain-containing protein</fullName>
    </recommendedName>
</protein>
<name>A0A1G1KZJ0_9BACT</name>
<feature type="region of interest" description="Disordered" evidence="1">
    <location>
        <begin position="100"/>
        <end position="119"/>
    </location>
</feature>
<gene>
    <name evidence="3" type="ORF">A3G33_03985</name>
</gene>
<dbReference type="EMBL" id="MHFR01000035">
    <property type="protein sequence ID" value="OGW98291.1"/>
    <property type="molecule type" value="Genomic_DNA"/>
</dbReference>
<feature type="chain" id="PRO_5009576619" description="DUF5666 domain-containing protein" evidence="2">
    <location>
        <begin position="22"/>
        <end position="119"/>
    </location>
</feature>
<proteinExistence type="predicted"/>
<feature type="compositionally biased region" description="Pro residues" evidence="1">
    <location>
        <begin position="108"/>
        <end position="119"/>
    </location>
</feature>
<comment type="caution">
    <text evidence="3">The sequence shown here is derived from an EMBL/GenBank/DDBJ whole genome shotgun (WGS) entry which is preliminary data.</text>
</comment>
<evidence type="ECO:0000313" key="3">
    <source>
        <dbReference type="EMBL" id="OGW98291.1"/>
    </source>
</evidence>
<feature type="signal peptide" evidence="2">
    <location>
        <begin position="1"/>
        <end position="21"/>
    </location>
</feature>
<reference evidence="3 4" key="1">
    <citation type="journal article" date="2016" name="Nat. Commun.">
        <title>Thousands of microbial genomes shed light on interconnected biogeochemical processes in an aquifer system.</title>
        <authorList>
            <person name="Anantharaman K."/>
            <person name="Brown C.T."/>
            <person name="Hug L.A."/>
            <person name="Sharon I."/>
            <person name="Castelle C.J."/>
            <person name="Probst A.J."/>
            <person name="Thomas B.C."/>
            <person name="Singh A."/>
            <person name="Wilkins M.J."/>
            <person name="Karaoz U."/>
            <person name="Brodie E.L."/>
            <person name="Williams K.H."/>
            <person name="Hubbard S.S."/>
            <person name="Banfield J.F."/>
        </authorList>
    </citation>
    <scope>NUCLEOTIDE SEQUENCE [LARGE SCALE GENOMIC DNA]</scope>
</reference>
<evidence type="ECO:0000256" key="2">
    <source>
        <dbReference type="SAM" id="SignalP"/>
    </source>
</evidence>
<accession>A0A1G1KZJ0</accession>
<sequence length="119" mass="12515">MKKITLLLIVALVILQGAAFAETLKGTVKAVDAVKKEMEIISLMGPSTIAYEDATTWPADVTDPATLVGRRVSVTTDDTTKKATSVEVVSIVMPMIPPAPAAESVESMPPPPLAEEPAQ</sequence>